<proteinExistence type="predicted"/>
<dbReference type="SUPFAM" id="SSF48208">
    <property type="entry name" value="Six-hairpin glycosidases"/>
    <property type="match status" value="1"/>
</dbReference>
<dbReference type="Proteomes" id="UP001059773">
    <property type="component" value="Chromosome"/>
</dbReference>
<protein>
    <recommendedName>
        <fullName evidence="3">Poly (Glycerol-phosphate) alpha-glucosyltransferase</fullName>
    </recommendedName>
</protein>
<name>A0ABY5JRV0_9BACI</name>
<dbReference type="EMBL" id="CP101914">
    <property type="protein sequence ID" value="UUI02509.1"/>
    <property type="molecule type" value="Genomic_DNA"/>
</dbReference>
<evidence type="ECO:0000313" key="1">
    <source>
        <dbReference type="EMBL" id="UUI02509.1"/>
    </source>
</evidence>
<reference evidence="1" key="1">
    <citation type="submission" date="2022-07" db="EMBL/GenBank/DDBJ databases">
        <title>FELIX.</title>
        <authorList>
            <person name="Wan K.H."/>
            <person name="Park S."/>
            <person name="Lawrence Q."/>
            <person name="Eichenberger J.P."/>
            <person name="Booth B.W."/>
            <person name="Piaggio A.J."/>
            <person name="Chandler J.C."/>
            <person name="Franklin A.B."/>
            <person name="Celniker S.E."/>
        </authorList>
    </citation>
    <scope>NUCLEOTIDE SEQUENCE</scope>
    <source>
        <strain evidence="1">QA-1986 374</strain>
    </source>
</reference>
<evidence type="ECO:0008006" key="3">
    <source>
        <dbReference type="Google" id="ProtNLM"/>
    </source>
</evidence>
<accession>A0ABY5JRV0</accession>
<evidence type="ECO:0000313" key="2">
    <source>
        <dbReference type="Proteomes" id="UP001059773"/>
    </source>
</evidence>
<gene>
    <name evidence="1" type="ORF">NP439_21100</name>
</gene>
<organism evidence="1 2">
    <name type="scientific">Oceanobacillus jeddahense</name>
    <dbReference type="NCBI Taxonomy" id="1462527"/>
    <lineage>
        <taxon>Bacteria</taxon>
        <taxon>Bacillati</taxon>
        <taxon>Bacillota</taxon>
        <taxon>Bacilli</taxon>
        <taxon>Bacillales</taxon>
        <taxon>Bacillaceae</taxon>
        <taxon>Oceanobacillus</taxon>
    </lineage>
</organism>
<dbReference type="InterPro" id="IPR008928">
    <property type="entry name" value="6-hairpin_glycosidase_sf"/>
</dbReference>
<sequence>MMITEEKVPYQHFKEHLEQLKNNIIEDTKTFQQINDQASLTIFLSIGFAEKRATVLTANGKSFYQAWENMENQGNSYLKKAKELFTSLKIDIVTNVIPVTIPEFINRITQTKRNYFRQGVSFSKDFKHAFLEQELNGNAVIQIDRETNRGFIHEQNLQKYIQKHRPNVKPVDFKKVEKVYIFETQGYFYEKGNCYKLHQGERDNGRRDTSLNAEEVEMLINDGQKYLTSLSKPNGRFVYGFFSYFDKEIKHYNSLRHSSTIYSMIEAYEFQPTEEAADVIERGIHYLIREKLYVDEEQGIAYIIDGEQADSMEVKLGAIAAAILAITKYTEVFEDVKYIPTAQKLARGILQLQQENGKFVHILDYPSLALKEEFRIVYYDGEACFALMRLYKIDRDEQWLQAVEKAFDYFIASNHWKHHDHWLSYCTNEVTLYKPERKYYKFGLQNVQNRLDYIYKRITTYPTFLELMMAAYQMVNRMKAEGYGDLINELDFDESKLETTIHRRAEYQRNGFFYPELAMYFKNPKRIIGSFFIRHHSFRTRIDDVEHYLSGYCAYYNLFLKHKEQ</sequence>
<dbReference type="Gene3D" id="1.50.10.10">
    <property type="match status" value="1"/>
</dbReference>
<dbReference type="InterPro" id="IPR012341">
    <property type="entry name" value="6hp_glycosidase-like_sf"/>
</dbReference>
<keyword evidence="2" id="KW-1185">Reference proteome</keyword>
<dbReference type="RefSeq" id="WP_256707745.1">
    <property type="nucleotide sequence ID" value="NZ_CP101914.1"/>
</dbReference>